<accession>H8Z6H7</accession>
<evidence type="ECO:0000313" key="2">
    <source>
        <dbReference type="Proteomes" id="UP000002964"/>
    </source>
</evidence>
<protein>
    <submittedName>
        <fullName evidence="1">Uncharacterized protein</fullName>
    </submittedName>
</protein>
<organism evidence="1 2">
    <name type="scientific">Thiorhodovibrio frisius</name>
    <dbReference type="NCBI Taxonomy" id="631362"/>
    <lineage>
        <taxon>Bacteria</taxon>
        <taxon>Pseudomonadati</taxon>
        <taxon>Pseudomonadota</taxon>
        <taxon>Gammaproteobacteria</taxon>
        <taxon>Chromatiales</taxon>
        <taxon>Chromatiaceae</taxon>
        <taxon>Thiorhodovibrio</taxon>
    </lineage>
</organism>
<name>H8Z6H7_9GAMM</name>
<dbReference type="HOGENOM" id="CLU_966246_0_0_6"/>
<keyword evidence="2" id="KW-1185">Reference proteome</keyword>
<dbReference type="EMBL" id="JH603170">
    <property type="protein sequence ID" value="EIC19675.1"/>
    <property type="molecule type" value="Genomic_DNA"/>
</dbReference>
<evidence type="ECO:0000313" key="1">
    <source>
        <dbReference type="EMBL" id="EIC19675.1"/>
    </source>
</evidence>
<dbReference type="STRING" id="631362.Thi970DRAFT_03266"/>
<proteinExistence type="predicted"/>
<dbReference type="AlphaFoldDB" id="H8Z6H7"/>
<sequence length="288" mass="32508">MTSVLAIPKRIECQLRALETQGVQCSLMAKPAIWNEAPALWIRMDSTTPEHMLTAISLAHPLLRQAIQEAGISESQTRTLEHQWEHIVILSTFKGRSLDRQVRTMPMYRLTLDGSSSELRWLDQVWRPVTEEDWAATGVSCWDTAEIAAAKRFTEAISAFKAMTDHLSDWLQLTEIEGVDGRVLQSYVERIQPQWSGAVQAFIDGCAWVVSSFNTLPDDARERREHLAYAVTALRDHYHQLLPPGLGEEGGTELSIETCRDWVNAVHARHDVFDTLSASVFIDALREA</sequence>
<reference evidence="2" key="1">
    <citation type="submission" date="2011-06" db="EMBL/GenBank/DDBJ databases">
        <authorList>
            <consortium name="US DOE Joint Genome Institute (JGI-PGF)"/>
            <person name="Lucas S."/>
            <person name="Han J."/>
            <person name="Lapidus A."/>
            <person name="Cheng J.-F."/>
            <person name="Goodwin L."/>
            <person name="Pitluck S."/>
            <person name="Peters L."/>
            <person name="Land M.L."/>
            <person name="Hauser L."/>
            <person name="Vogl K."/>
            <person name="Liu Z."/>
            <person name="Overmann J."/>
            <person name="Frigaard N.-U."/>
            <person name="Bryant D.A."/>
            <person name="Woyke T.J."/>
        </authorList>
    </citation>
    <scope>NUCLEOTIDE SEQUENCE [LARGE SCALE GENOMIC DNA]</scope>
    <source>
        <strain evidence="2">970</strain>
    </source>
</reference>
<reference evidence="1 2" key="2">
    <citation type="submission" date="2011-11" db="EMBL/GenBank/DDBJ databases">
        <authorList>
            <consortium name="US DOE Joint Genome Institute"/>
            <person name="Lucas S."/>
            <person name="Han J."/>
            <person name="Lapidus A."/>
            <person name="Cheng J.-F."/>
            <person name="Goodwin L."/>
            <person name="Pitluck S."/>
            <person name="Peters L."/>
            <person name="Ovchinnikova G."/>
            <person name="Zhang X."/>
            <person name="Detter J.C."/>
            <person name="Han C."/>
            <person name="Tapia R."/>
            <person name="Land M."/>
            <person name="Hauser L."/>
            <person name="Kyrpides N."/>
            <person name="Ivanova N."/>
            <person name="Pagani I."/>
            <person name="Vogl K."/>
            <person name="Liu Z."/>
            <person name="Overmann J."/>
            <person name="Frigaard N.-U."/>
            <person name="Bryant D."/>
            <person name="Woyke T."/>
        </authorList>
    </citation>
    <scope>NUCLEOTIDE SEQUENCE [LARGE SCALE GENOMIC DNA]</scope>
    <source>
        <strain evidence="1 2">970</strain>
    </source>
</reference>
<dbReference type="Proteomes" id="UP000002964">
    <property type="component" value="Unassembled WGS sequence"/>
</dbReference>
<gene>
    <name evidence="1" type="ORF">Thi970DRAFT_03266</name>
</gene>